<dbReference type="AlphaFoldDB" id="A0AAN6N3J9"/>
<feature type="compositionally biased region" description="Basic and acidic residues" evidence="1">
    <location>
        <begin position="479"/>
        <end position="501"/>
    </location>
</feature>
<evidence type="ECO:0000313" key="3">
    <source>
        <dbReference type="Proteomes" id="UP001303473"/>
    </source>
</evidence>
<evidence type="ECO:0000256" key="1">
    <source>
        <dbReference type="SAM" id="MobiDB-lite"/>
    </source>
</evidence>
<proteinExistence type="predicted"/>
<reference evidence="3" key="1">
    <citation type="journal article" date="2023" name="Mol. Phylogenet. Evol.">
        <title>Genome-scale phylogeny and comparative genomics of the fungal order Sordariales.</title>
        <authorList>
            <person name="Hensen N."/>
            <person name="Bonometti L."/>
            <person name="Westerberg I."/>
            <person name="Brannstrom I.O."/>
            <person name="Guillou S."/>
            <person name="Cros-Aarteil S."/>
            <person name="Calhoun S."/>
            <person name="Haridas S."/>
            <person name="Kuo A."/>
            <person name="Mondo S."/>
            <person name="Pangilinan J."/>
            <person name="Riley R."/>
            <person name="LaButti K."/>
            <person name="Andreopoulos B."/>
            <person name="Lipzen A."/>
            <person name="Chen C."/>
            <person name="Yan M."/>
            <person name="Daum C."/>
            <person name="Ng V."/>
            <person name="Clum A."/>
            <person name="Steindorff A."/>
            <person name="Ohm R.A."/>
            <person name="Martin F."/>
            <person name="Silar P."/>
            <person name="Natvig D.O."/>
            <person name="Lalanne C."/>
            <person name="Gautier V."/>
            <person name="Ament-Velasquez S.L."/>
            <person name="Kruys A."/>
            <person name="Hutchinson M.I."/>
            <person name="Powell A.J."/>
            <person name="Barry K."/>
            <person name="Miller A.N."/>
            <person name="Grigoriev I.V."/>
            <person name="Debuchy R."/>
            <person name="Gladieux P."/>
            <person name="Hiltunen Thoren M."/>
            <person name="Johannesson H."/>
        </authorList>
    </citation>
    <scope>NUCLEOTIDE SEQUENCE [LARGE SCALE GENOMIC DNA]</scope>
    <source>
        <strain evidence="3">CBS 340.73</strain>
    </source>
</reference>
<keyword evidence="3" id="KW-1185">Reference proteome</keyword>
<name>A0AAN6N3J9_9PEZI</name>
<organism evidence="2 3">
    <name type="scientific">Diplogelasinospora grovesii</name>
    <dbReference type="NCBI Taxonomy" id="303347"/>
    <lineage>
        <taxon>Eukaryota</taxon>
        <taxon>Fungi</taxon>
        <taxon>Dikarya</taxon>
        <taxon>Ascomycota</taxon>
        <taxon>Pezizomycotina</taxon>
        <taxon>Sordariomycetes</taxon>
        <taxon>Sordariomycetidae</taxon>
        <taxon>Sordariales</taxon>
        <taxon>Diplogelasinosporaceae</taxon>
        <taxon>Diplogelasinospora</taxon>
    </lineage>
</organism>
<sequence>MEEQKPWSITLTLSLLGFLIALSLTLTSRRSRNTPLDIRTEHDMETPKSCHTGIIQEFRAPTPGWWGHALRRNFQLELHDCVLPYAVSLRRYLAYHPKVKAVCVCPVVIFRASTRVLLVQNLNGEWGAPVDYVEEHGDATIPHTADRILHGLGLTATRISGMLDDTRGCYSPALGALVRVFTFLVEIDEAQAKGTLPSVVLGGPGPYQDYVWATAEDVRKGCYHDVFSTCPRVEDGPLPPSGEAIGYGDLEEIDPLQKIDHSLPHPFTPECNGIDKESCPDPEGHRLGLLEHLRQQEEPSGGGTGNPKRRRAEYGKKVAEVRGRLADKKRTREEVEKKNTPEVRRCKLLVFPHENHQRDILAGFQLVQEKREFWRQRKNLKEGKREQMDSVPTFRKVDWSAEVMDVDEEAEFIAANASAGAVVVGPVGDDQRIPGAVSPSGDQEEASCKTLNHRGRDVPRTIPWAERPNEGMEIDNEEQSGRQKKPDCKTPEHDEYGKEMTWERMREARQLPMLTFY</sequence>
<feature type="region of interest" description="Disordered" evidence="1">
    <location>
        <begin position="454"/>
        <end position="501"/>
    </location>
</feature>
<feature type="region of interest" description="Disordered" evidence="1">
    <location>
        <begin position="293"/>
        <end position="314"/>
    </location>
</feature>
<comment type="caution">
    <text evidence="2">The sequence shown here is derived from an EMBL/GenBank/DDBJ whole genome shotgun (WGS) entry which is preliminary data.</text>
</comment>
<accession>A0AAN6N3J9</accession>
<dbReference type="Proteomes" id="UP001303473">
    <property type="component" value="Unassembled WGS sequence"/>
</dbReference>
<evidence type="ECO:0000313" key="2">
    <source>
        <dbReference type="EMBL" id="KAK3938557.1"/>
    </source>
</evidence>
<evidence type="ECO:0008006" key="4">
    <source>
        <dbReference type="Google" id="ProtNLM"/>
    </source>
</evidence>
<protein>
    <recommendedName>
        <fullName evidence="4">Nudix hydrolase domain-containing protein</fullName>
    </recommendedName>
</protein>
<dbReference type="EMBL" id="MU853827">
    <property type="protein sequence ID" value="KAK3938557.1"/>
    <property type="molecule type" value="Genomic_DNA"/>
</dbReference>
<gene>
    <name evidence="2" type="ORF">QBC46DRAFT_355766</name>
</gene>